<dbReference type="InterPro" id="IPR011042">
    <property type="entry name" value="6-blade_b-propeller_TolB-like"/>
</dbReference>
<keyword evidence="5" id="KW-1185">Reference proteome</keyword>
<evidence type="ECO:0000256" key="1">
    <source>
        <dbReference type="PROSITE-ProRule" id="PRU00024"/>
    </source>
</evidence>
<comment type="caution">
    <text evidence="4">The sequence shown here is derived from an EMBL/GenBank/DDBJ whole genome shotgun (WGS) entry which is preliminary data.</text>
</comment>
<proteinExistence type="predicted"/>
<dbReference type="GO" id="GO:0061630">
    <property type="term" value="F:ubiquitin protein ligase activity"/>
    <property type="evidence" value="ECO:0007669"/>
    <property type="project" value="TreeGrafter"/>
</dbReference>
<dbReference type="EMBL" id="UYJE01000185">
    <property type="protein sequence ID" value="VDH90974.1"/>
    <property type="molecule type" value="Genomic_DNA"/>
</dbReference>
<evidence type="ECO:0000313" key="5">
    <source>
        <dbReference type="Proteomes" id="UP000596742"/>
    </source>
</evidence>
<feature type="domain" description="B box-type" evidence="3">
    <location>
        <begin position="64"/>
        <end position="92"/>
    </location>
</feature>
<keyword evidence="2" id="KW-0175">Coiled coil</keyword>
<dbReference type="SUPFAM" id="SSF101898">
    <property type="entry name" value="NHL repeat"/>
    <property type="match status" value="1"/>
</dbReference>
<evidence type="ECO:0000256" key="2">
    <source>
        <dbReference type="SAM" id="Coils"/>
    </source>
</evidence>
<dbReference type="GO" id="GO:0008270">
    <property type="term" value="F:zinc ion binding"/>
    <property type="evidence" value="ECO:0007669"/>
    <property type="project" value="UniProtKB-KW"/>
</dbReference>
<dbReference type="GO" id="GO:0043161">
    <property type="term" value="P:proteasome-mediated ubiquitin-dependent protein catabolic process"/>
    <property type="evidence" value="ECO:0007669"/>
    <property type="project" value="TreeGrafter"/>
</dbReference>
<sequence length="555" mass="63120">MAQNLLKCQFCKISSNVKWKCETCDVFFCDPCRINTHVLLKNSHGHDVTDYKDIDTECSDKVNLKIISCSTHPEHSCLVYCRNCDKSLCPSCLITPSDQEELKRIYDLRRESLRELRQQVDKLLPFFEEKAAELKILEFNTLSQYNKINEKISERQSELTQEAEELFWKLDSLWDPKNNSLTQEKERITDIENDLKQRTIEIDTALEASSPSSIFTVFEKVNKELPAQTTATTKLPELIFFESRSSDSNFGTIIQVPELKLVNTFNIALPDISAIVTLNTETSVLYSATTNCFQHFTISNFEIVKSLDYFSKVKTNASKRYFHSPTRVVDMTEYRGNILISDEWLGDEIMHFCHSVSQTKFTSISKLQPCGVHATKDSILVGYCHDRDFVTHSSGIITLNSIGVVIRRFECSASSDRLFTFPAKITTNLNNDICIIDYKNGRVVTLGEWGQPKWTYTGHASVNSNDNSFTPHDIVTTMHGHILIADRDSSTIHVVSKDGQFLIFFRHEEIVHPVSLNIDKMGRLLIGCSSDWEGGNHEDDTGCCQTSKLHVAALV</sequence>
<dbReference type="OrthoDB" id="264520at2759"/>
<dbReference type="Gene3D" id="2.120.10.30">
    <property type="entry name" value="TolB, C-terminal domain"/>
    <property type="match status" value="1"/>
</dbReference>
<dbReference type="InterPro" id="IPR000315">
    <property type="entry name" value="Znf_B-box"/>
</dbReference>
<dbReference type="PANTHER" id="PTHR24104">
    <property type="entry name" value="E3 UBIQUITIN-PROTEIN LIGASE NHLRC1-RELATED"/>
    <property type="match status" value="1"/>
</dbReference>
<accession>A0A8B6BJ15</accession>
<dbReference type="GO" id="GO:0000209">
    <property type="term" value="P:protein polyubiquitination"/>
    <property type="evidence" value="ECO:0007669"/>
    <property type="project" value="TreeGrafter"/>
</dbReference>
<dbReference type="Gene3D" id="3.30.160.60">
    <property type="entry name" value="Classic Zinc Finger"/>
    <property type="match status" value="1"/>
</dbReference>
<gene>
    <name evidence="4" type="ORF">MGAL_10B088288</name>
</gene>
<keyword evidence="1" id="KW-0479">Metal-binding</keyword>
<evidence type="ECO:0000259" key="3">
    <source>
        <dbReference type="PROSITE" id="PS50119"/>
    </source>
</evidence>
<dbReference type="InterPro" id="IPR050952">
    <property type="entry name" value="TRIM-NHL_E3_ligases"/>
</dbReference>
<dbReference type="Proteomes" id="UP000596742">
    <property type="component" value="Unassembled WGS sequence"/>
</dbReference>
<keyword evidence="1" id="KW-0863">Zinc-finger</keyword>
<dbReference type="PROSITE" id="PS50119">
    <property type="entry name" value="ZF_BBOX"/>
    <property type="match status" value="1"/>
</dbReference>
<protein>
    <submittedName>
        <fullName evidence="4">Tripartite motif-containing protein 2/3</fullName>
    </submittedName>
</protein>
<dbReference type="AlphaFoldDB" id="A0A8B6BJ15"/>
<reference evidence="4" key="1">
    <citation type="submission" date="2018-11" db="EMBL/GenBank/DDBJ databases">
        <authorList>
            <person name="Alioto T."/>
            <person name="Alioto T."/>
        </authorList>
    </citation>
    <scope>NUCLEOTIDE SEQUENCE</scope>
</reference>
<organism evidence="4 5">
    <name type="scientific">Mytilus galloprovincialis</name>
    <name type="common">Mediterranean mussel</name>
    <dbReference type="NCBI Taxonomy" id="29158"/>
    <lineage>
        <taxon>Eukaryota</taxon>
        <taxon>Metazoa</taxon>
        <taxon>Spiralia</taxon>
        <taxon>Lophotrochozoa</taxon>
        <taxon>Mollusca</taxon>
        <taxon>Bivalvia</taxon>
        <taxon>Autobranchia</taxon>
        <taxon>Pteriomorphia</taxon>
        <taxon>Mytilida</taxon>
        <taxon>Mytiloidea</taxon>
        <taxon>Mytilidae</taxon>
        <taxon>Mytilinae</taxon>
        <taxon>Mytilus</taxon>
    </lineage>
</organism>
<keyword evidence="1" id="KW-0862">Zinc</keyword>
<dbReference type="PANTHER" id="PTHR24104:SF25">
    <property type="entry name" value="PROTEIN LIN-41"/>
    <property type="match status" value="1"/>
</dbReference>
<feature type="coiled-coil region" evidence="2">
    <location>
        <begin position="142"/>
        <end position="201"/>
    </location>
</feature>
<evidence type="ECO:0000313" key="4">
    <source>
        <dbReference type="EMBL" id="VDH90974.1"/>
    </source>
</evidence>
<name>A0A8B6BJ15_MYTGA</name>